<dbReference type="PANTHER" id="PTHR22948">
    <property type="entry name" value="TUDOR DOMAIN CONTAINING PROTEIN"/>
    <property type="match status" value="1"/>
</dbReference>
<dbReference type="InterPro" id="IPR035437">
    <property type="entry name" value="SNase_OB-fold_sf"/>
</dbReference>
<organism evidence="2 3">
    <name type="scientific">Knipowitschia caucasica</name>
    <name type="common">Caucasian dwarf goby</name>
    <name type="synonym">Pomatoschistus caucasicus</name>
    <dbReference type="NCBI Taxonomy" id="637954"/>
    <lineage>
        <taxon>Eukaryota</taxon>
        <taxon>Metazoa</taxon>
        <taxon>Chordata</taxon>
        <taxon>Craniata</taxon>
        <taxon>Vertebrata</taxon>
        <taxon>Euteleostomi</taxon>
        <taxon>Actinopterygii</taxon>
        <taxon>Neopterygii</taxon>
        <taxon>Teleostei</taxon>
        <taxon>Neoteleostei</taxon>
        <taxon>Acanthomorphata</taxon>
        <taxon>Gobiaria</taxon>
        <taxon>Gobiiformes</taxon>
        <taxon>Gobioidei</taxon>
        <taxon>Gobiidae</taxon>
        <taxon>Gobiinae</taxon>
        <taxon>Knipowitschia</taxon>
    </lineage>
</organism>
<reference evidence="2 3" key="1">
    <citation type="submission" date="2024-04" db="EMBL/GenBank/DDBJ databases">
        <authorList>
            <person name="Waldvogel A.-M."/>
            <person name="Schoenle A."/>
        </authorList>
    </citation>
    <scope>NUCLEOTIDE SEQUENCE [LARGE SCALE GENOMIC DNA]</scope>
</reference>
<proteinExistence type="predicted"/>
<feature type="domain" description="Tudor" evidence="1">
    <location>
        <begin position="126"/>
        <end position="253"/>
    </location>
</feature>
<dbReference type="SUPFAM" id="SSF63748">
    <property type="entry name" value="Tudor/PWWP/MBT"/>
    <property type="match status" value="1"/>
</dbReference>
<dbReference type="Gene3D" id="2.40.50.90">
    <property type="match status" value="1"/>
</dbReference>
<dbReference type="Gene3D" id="2.30.30.140">
    <property type="match status" value="1"/>
</dbReference>
<dbReference type="InterPro" id="IPR002999">
    <property type="entry name" value="Tudor"/>
</dbReference>
<protein>
    <recommendedName>
        <fullName evidence="1">Tudor domain-containing protein</fullName>
    </recommendedName>
</protein>
<gene>
    <name evidence="2" type="ORF">KC01_LOCUS39667</name>
</gene>
<name>A0AAV2MJX0_KNICA</name>
<dbReference type="PANTHER" id="PTHR22948:SF29">
    <property type="entry name" value="FI02030P-RELATED"/>
    <property type="match status" value="1"/>
</dbReference>
<accession>A0AAV2MJX0</accession>
<evidence type="ECO:0000313" key="2">
    <source>
        <dbReference type="EMBL" id="CAL1613461.1"/>
    </source>
</evidence>
<evidence type="ECO:0000259" key="1">
    <source>
        <dbReference type="Pfam" id="PF00567"/>
    </source>
</evidence>
<dbReference type="InterPro" id="IPR050621">
    <property type="entry name" value="Tudor_domain_containing"/>
</dbReference>
<evidence type="ECO:0000313" key="3">
    <source>
        <dbReference type="Proteomes" id="UP001497482"/>
    </source>
</evidence>
<dbReference type="Pfam" id="PF00567">
    <property type="entry name" value="TUDOR"/>
    <property type="match status" value="1"/>
</dbReference>
<dbReference type="Proteomes" id="UP001497482">
    <property type="component" value="Chromosome 8"/>
</dbReference>
<dbReference type="AlphaFoldDB" id="A0AAV2MJX0"/>
<dbReference type="EMBL" id="OZ035830">
    <property type="protein sequence ID" value="CAL1613461.1"/>
    <property type="molecule type" value="Genomic_DNA"/>
</dbReference>
<sequence length="360" mass="41639">MKLLPSNSEVSVRTSQKVQLIYKLFLLENARSALTKELDEFANKAYQEVQEFLNSSFPTSAFKCLLEALDEKCQAIEKLSQSLRNMSFTSQEIFYKHGKMSHDQPKQEKETYNITIPEFRNKRFEEIEIEVTHIVNPGNFYIQHADAEEKLQRLITDTRKESRSFSEQNCVPDIGTQVMGWFSQQKQWCRSQVTKICGINKDHVNSTEEMSITVEVKRLDYGDSFCLSLSNITEMTSEMAVLPLQAVQVSLAHVTPVNGQDWSEEAVDWFRDMVHKRTLYARVYPEEHKVSVELFLEKGNIQAMRRGASLSLRLTQNGHSKHDQLKKGVGFKKLKKTKDLEWEKYLISCYTQSNLQGAEL</sequence>
<keyword evidence="3" id="KW-1185">Reference proteome</keyword>